<dbReference type="SUPFAM" id="SSF51126">
    <property type="entry name" value="Pectin lyase-like"/>
    <property type="match status" value="1"/>
</dbReference>
<dbReference type="OrthoDB" id="646288at2"/>
<gene>
    <name evidence="1" type="ORF">BBI00_10315</name>
</gene>
<dbReference type="InterPro" id="IPR011050">
    <property type="entry name" value="Pectin_lyase_fold/virulence"/>
</dbReference>
<proteinExistence type="predicted"/>
<dbReference type="STRING" id="651561.BBI00_10315"/>
<dbReference type="InterPro" id="IPR012334">
    <property type="entry name" value="Pectin_lyas_fold"/>
</dbReference>
<organism evidence="1 2">
    <name type="scientific">Chryseobacterium arthrosphaerae</name>
    <dbReference type="NCBI Taxonomy" id="651561"/>
    <lineage>
        <taxon>Bacteria</taxon>
        <taxon>Pseudomonadati</taxon>
        <taxon>Bacteroidota</taxon>
        <taxon>Flavobacteriia</taxon>
        <taxon>Flavobacteriales</taxon>
        <taxon>Weeksellaceae</taxon>
        <taxon>Chryseobacterium group</taxon>
        <taxon>Chryseobacterium</taxon>
    </lineage>
</organism>
<dbReference type="AlphaFoldDB" id="A0A1B8ZSZ7"/>
<accession>A0A1B8ZSZ7</accession>
<evidence type="ECO:0008006" key="3">
    <source>
        <dbReference type="Google" id="ProtNLM"/>
    </source>
</evidence>
<reference evidence="2" key="1">
    <citation type="submission" date="2016-07" db="EMBL/GenBank/DDBJ databases">
        <authorList>
            <person name="Florea S."/>
            <person name="Webb J.S."/>
            <person name="Jaromczyk J."/>
            <person name="Schardl C.L."/>
        </authorList>
    </citation>
    <scope>NUCLEOTIDE SEQUENCE [LARGE SCALE GENOMIC DNA]</scope>
    <source>
        <strain evidence="2">CC-VM-7</strain>
    </source>
</reference>
<comment type="caution">
    <text evidence="1">The sequence shown here is derived from an EMBL/GenBank/DDBJ whole genome shotgun (WGS) entry which is preliminary data.</text>
</comment>
<sequence length="368" mass="40677">MTFSEGKTVPNFTKKRNMIKYTFSLLLFMLNLLLIQAEQLYVNPQAGNDVNSGTKTQPLKTIMEAAKRVNSNKQKEATTIFLSEGVHLLTQTVIFNNDKYTLKDRLVIRAEVMPDDAGWTPQKMPVVVTATPLEPGVGGLEARGIQPEVSHVTIEGLRFTGSPDYSYIDGTNLRRSYPIWRDGKSLDDLLVSQCLFAGNADVLPLHVGVIANGYGLVIDHCVFFNCKIPVVFWKNDGGKGSRSAMSHSLVYGGYFCGVWTTQGTHGDDFDFHHNIIAGTSTIWIREKGSKRSYKASDCIFTDYNKLAGYGSGPLSDSDATSTDFLEMKNVQTTGTVKIEKDQSKRNYLQLAEGSIGSDLKAGLFKKNQ</sequence>
<evidence type="ECO:0000313" key="1">
    <source>
        <dbReference type="EMBL" id="OCA74702.1"/>
    </source>
</evidence>
<dbReference type="Gene3D" id="2.160.20.10">
    <property type="entry name" value="Single-stranded right-handed beta-helix, Pectin lyase-like"/>
    <property type="match status" value="1"/>
</dbReference>
<dbReference type="PANTHER" id="PTHR36453:SF1">
    <property type="entry name" value="RIGHT HANDED BETA HELIX DOMAIN-CONTAINING PROTEIN"/>
    <property type="match status" value="1"/>
</dbReference>
<dbReference type="Proteomes" id="UP000093432">
    <property type="component" value="Unassembled WGS sequence"/>
</dbReference>
<dbReference type="EMBL" id="MAYG01000001">
    <property type="protein sequence ID" value="OCA74702.1"/>
    <property type="molecule type" value="Genomic_DNA"/>
</dbReference>
<protein>
    <recommendedName>
        <fullName evidence="3">Right-handed parallel beta-helix repeat-containing protein</fullName>
    </recommendedName>
</protein>
<name>A0A1B8ZSZ7_9FLAO</name>
<evidence type="ECO:0000313" key="2">
    <source>
        <dbReference type="Proteomes" id="UP000093432"/>
    </source>
</evidence>
<dbReference type="PANTHER" id="PTHR36453">
    <property type="entry name" value="SECRETED PROTEIN-RELATED"/>
    <property type="match status" value="1"/>
</dbReference>